<sequence>MALLLLFLGPLEDVAGAGEIALDVAEPLTLAAIAERLEPELAVALVGAKIRMALNGNLVAPGEVMAGDGDELAFLPPVSGG</sequence>
<dbReference type="Gene3D" id="3.10.20.30">
    <property type="match status" value="1"/>
</dbReference>
<evidence type="ECO:0000313" key="1">
    <source>
        <dbReference type="EMBL" id="RVQ69561.1"/>
    </source>
</evidence>
<keyword evidence="2" id="KW-1185">Reference proteome</keyword>
<accession>A0A437H1P6</accession>
<dbReference type="Proteomes" id="UP000283003">
    <property type="component" value="Unassembled WGS sequence"/>
</dbReference>
<dbReference type="OrthoDB" id="9800712at2"/>
<gene>
    <name evidence="1" type="ORF">EKN06_05175</name>
</gene>
<protein>
    <submittedName>
        <fullName evidence="1">MoaD/ThiS family protein</fullName>
    </submittedName>
</protein>
<dbReference type="InterPro" id="IPR003749">
    <property type="entry name" value="ThiS/MoaD-like"/>
</dbReference>
<dbReference type="InterPro" id="IPR012675">
    <property type="entry name" value="Beta-grasp_dom_sf"/>
</dbReference>
<dbReference type="SUPFAM" id="SSF54285">
    <property type="entry name" value="MoaD/ThiS"/>
    <property type="match status" value="1"/>
</dbReference>
<evidence type="ECO:0000313" key="2">
    <source>
        <dbReference type="Proteomes" id="UP000283003"/>
    </source>
</evidence>
<reference evidence="1 2" key="1">
    <citation type="submission" date="2018-12" db="EMBL/GenBank/DDBJ databases">
        <title>Croceicoccus ponticola sp. nov., a lipolytic bacterium isolated from seawater.</title>
        <authorList>
            <person name="Yoon J.-H."/>
        </authorList>
    </citation>
    <scope>NUCLEOTIDE SEQUENCE [LARGE SCALE GENOMIC DNA]</scope>
    <source>
        <strain evidence="1 2">GM-16</strain>
    </source>
</reference>
<organism evidence="1 2">
    <name type="scientific">Croceicoccus ponticola</name>
    <dbReference type="NCBI Taxonomy" id="2217664"/>
    <lineage>
        <taxon>Bacteria</taxon>
        <taxon>Pseudomonadati</taxon>
        <taxon>Pseudomonadota</taxon>
        <taxon>Alphaproteobacteria</taxon>
        <taxon>Sphingomonadales</taxon>
        <taxon>Erythrobacteraceae</taxon>
        <taxon>Croceicoccus</taxon>
    </lineage>
</organism>
<dbReference type="InterPro" id="IPR016155">
    <property type="entry name" value="Mopterin_synth/thiamin_S_b"/>
</dbReference>
<dbReference type="RefSeq" id="WP_127611749.1">
    <property type="nucleotide sequence ID" value="NZ_RXOL01000001.1"/>
</dbReference>
<dbReference type="Pfam" id="PF02597">
    <property type="entry name" value="ThiS"/>
    <property type="match status" value="1"/>
</dbReference>
<dbReference type="AlphaFoldDB" id="A0A437H1P6"/>
<name>A0A437H1P6_9SPHN</name>
<comment type="caution">
    <text evidence="1">The sequence shown here is derived from an EMBL/GenBank/DDBJ whole genome shotgun (WGS) entry which is preliminary data.</text>
</comment>
<dbReference type="EMBL" id="RXOL01000001">
    <property type="protein sequence ID" value="RVQ69561.1"/>
    <property type="molecule type" value="Genomic_DNA"/>
</dbReference>
<proteinExistence type="predicted"/>